<name>A0A975TBN2_9NOST</name>
<organism evidence="3 4">
    <name type="scientific">Richelia sinica FACHB-800</name>
    <dbReference type="NCBI Taxonomy" id="1357546"/>
    <lineage>
        <taxon>Bacteria</taxon>
        <taxon>Bacillati</taxon>
        <taxon>Cyanobacteriota</taxon>
        <taxon>Cyanophyceae</taxon>
        <taxon>Nostocales</taxon>
        <taxon>Nostocaceae</taxon>
        <taxon>Richelia</taxon>
    </lineage>
</organism>
<keyword evidence="2" id="KW-0812">Transmembrane</keyword>
<keyword evidence="4" id="KW-1185">Reference proteome</keyword>
<sequence>MNNPHSPKPSPTQTPKLSWPVWFPYPSSWLKTFILALFLRVIIFFIEHTGKVGFRVAYSSDSLELAIIILILLILSPILLVAFTHHLLHVIISRFMPEIQAPEIGKCQGIYPGLISYWEGLYAWLVILISTLVSTLFATILISIFNIDLSDPVEFYTDFEERIVAILAGIWMTTGALIYQIEFLFKRRLLLVYSEDKKEENKENLVNHIDRELNNLKGEMGMYNMQPQVSMAQPENKQVNSLYPHRKIIKQISLGLLIPLIAGGIYLFSKLPDFTVIQSAPIASQSELVSTPEKLSTENAPSSSPEIAPSTDNFRLAVNEAMGAAKLTQSAKSPDEWQEVVNQWQKAIDMMKSVPASSQNYALAQTKITEYQKNLNYAQKNAVKKYIEFTH</sequence>
<feature type="transmembrane region" description="Helical" evidence="2">
    <location>
        <begin position="121"/>
        <end position="142"/>
    </location>
</feature>
<dbReference type="EMBL" id="CP021056">
    <property type="protein sequence ID" value="QXE25082.1"/>
    <property type="molecule type" value="Genomic_DNA"/>
</dbReference>
<accession>A0A975TBN2</accession>
<evidence type="ECO:0000256" key="1">
    <source>
        <dbReference type="SAM" id="MobiDB-lite"/>
    </source>
</evidence>
<proteinExistence type="predicted"/>
<dbReference type="RefSeq" id="WP_190602537.1">
    <property type="nucleotide sequence ID" value="NZ_CP021056.1"/>
</dbReference>
<evidence type="ECO:0000256" key="2">
    <source>
        <dbReference type="SAM" id="Phobius"/>
    </source>
</evidence>
<feature type="transmembrane region" description="Helical" evidence="2">
    <location>
        <begin position="163"/>
        <end position="181"/>
    </location>
</feature>
<dbReference type="Proteomes" id="UP000683511">
    <property type="component" value="Chromosome"/>
</dbReference>
<evidence type="ECO:0000313" key="3">
    <source>
        <dbReference type="EMBL" id="QXE25082.1"/>
    </source>
</evidence>
<keyword evidence="2" id="KW-1133">Transmembrane helix</keyword>
<feature type="transmembrane region" description="Helical" evidence="2">
    <location>
        <begin position="28"/>
        <end position="46"/>
    </location>
</feature>
<protein>
    <submittedName>
        <fullName evidence="3">Uncharacterized protein</fullName>
    </submittedName>
</protein>
<keyword evidence="2" id="KW-0472">Membrane</keyword>
<dbReference type="KEGG" id="rsin:B6N60_03792"/>
<feature type="region of interest" description="Disordered" evidence="1">
    <location>
        <begin position="288"/>
        <end position="309"/>
    </location>
</feature>
<feature type="transmembrane region" description="Helical" evidence="2">
    <location>
        <begin position="67"/>
        <end position="88"/>
    </location>
</feature>
<evidence type="ECO:0000313" key="4">
    <source>
        <dbReference type="Proteomes" id="UP000683511"/>
    </source>
</evidence>
<gene>
    <name evidence="3" type="ORF">B6N60_03792</name>
</gene>
<dbReference type="AlphaFoldDB" id="A0A975TBN2"/>
<reference evidence="3" key="1">
    <citation type="submission" date="2017-04" db="EMBL/GenBank/DDBJ databases">
        <title>Genome deletions in a multicellular cyanobacterial endosymbiont for morphological adaptation in marine diatoms.</title>
        <authorList>
            <person name="Wang Y."/>
            <person name="Gao H."/>
            <person name="Li R."/>
            <person name="Xu X."/>
        </authorList>
    </citation>
    <scope>NUCLEOTIDE SEQUENCE</scope>
    <source>
        <strain evidence="3">FACHB 800</strain>
    </source>
</reference>